<dbReference type="Proteomes" id="UP000665020">
    <property type="component" value="Chromosome"/>
</dbReference>
<dbReference type="Pfam" id="PF21621">
    <property type="entry name" value="MPI_cupin_dom"/>
    <property type="match status" value="1"/>
</dbReference>
<dbReference type="PIRSF" id="PIRSF036894">
    <property type="entry name" value="PMI_Firm_short"/>
    <property type="match status" value="1"/>
</dbReference>
<gene>
    <name evidence="9" type="ORF">GM661_16055</name>
</gene>
<dbReference type="GO" id="GO:0004476">
    <property type="term" value="F:mannose-6-phosphate isomerase activity"/>
    <property type="evidence" value="ECO:0007669"/>
    <property type="project" value="InterPro"/>
</dbReference>
<accession>A0A8A7KDL8</accession>
<reference evidence="9" key="1">
    <citation type="submission" date="2019-12" db="EMBL/GenBank/DDBJ databases">
        <authorList>
            <person name="zhang j."/>
            <person name="sun C.M."/>
        </authorList>
    </citation>
    <scope>NUCLEOTIDE SEQUENCE</scope>
    <source>
        <strain evidence="9">NS-1</strain>
    </source>
</reference>
<evidence type="ECO:0000256" key="2">
    <source>
        <dbReference type="ARBA" id="ARBA00022833"/>
    </source>
</evidence>
<sequence>MCLYPLLFNPVYKEKIWGGNKIRDFFDRDITGDKIGESWEIAAHKKGMSIIANGEFAGKSFQELLNKYPVQLLGKRVSYQEGDSFPLLVKLLDANDKLSVQVHPDDNYARENEAEQGKTEMWYIIDAEPAANLIYGVKPGISREGFSQAIEKGTLEKYLCEIEVKTGDFFFIPSGTLHAIEEGILLAEIQQNSDTTYRVYDWNRKGQDGKPRDLHIKKALDVIDFAVNPFSNTTKSLLVENQNYSKQYLSICPYFAVEKYDVCKKFTLNPAGKSFYILMNITGKGEIGYDNKSFEFDRGMTYFIPASLKNLTISGQLEAIVCYIPPSKEDIITALLQEGFSREEIARLAGFNYQW</sequence>
<dbReference type="EMBL" id="CP046640">
    <property type="protein sequence ID" value="QTL99360.1"/>
    <property type="molecule type" value="Genomic_DNA"/>
</dbReference>
<organism evidence="9 10">
    <name type="scientific">Iocasia fonsfrigidae</name>
    <dbReference type="NCBI Taxonomy" id="2682810"/>
    <lineage>
        <taxon>Bacteria</taxon>
        <taxon>Bacillati</taxon>
        <taxon>Bacillota</taxon>
        <taxon>Clostridia</taxon>
        <taxon>Halanaerobiales</taxon>
        <taxon>Halanaerobiaceae</taxon>
        <taxon>Iocasia</taxon>
    </lineage>
</organism>
<dbReference type="RefSeq" id="WP_230867717.1">
    <property type="nucleotide sequence ID" value="NZ_CP046640.1"/>
</dbReference>
<dbReference type="PANTHER" id="PTHR42742">
    <property type="entry name" value="TRANSCRIPTIONAL REPRESSOR MPRA"/>
    <property type="match status" value="1"/>
</dbReference>
<evidence type="ECO:0000256" key="6">
    <source>
        <dbReference type="PIRSR" id="PIRSR036894-2"/>
    </source>
</evidence>
<dbReference type="KEGG" id="ifn:GM661_16055"/>
<evidence type="ECO:0000256" key="1">
    <source>
        <dbReference type="ARBA" id="ARBA00022723"/>
    </source>
</evidence>
<dbReference type="InterPro" id="IPR051804">
    <property type="entry name" value="Carb_Metab_Reg_Kinase/Isom"/>
</dbReference>
<keyword evidence="9" id="KW-0413">Isomerase</keyword>
<proteinExistence type="predicted"/>
<evidence type="ECO:0000256" key="5">
    <source>
        <dbReference type="PIRSR" id="PIRSR036894-1"/>
    </source>
</evidence>
<dbReference type="InterPro" id="IPR014628">
    <property type="entry name" value="Man6P_isomerase_Firm_short"/>
</dbReference>
<evidence type="ECO:0000313" key="9">
    <source>
        <dbReference type="EMBL" id="QTL99360.1"/>
    </source>
</evidence>
<dbReference type="GO" id="GO:0008270">
    <property type="term" value="F:zinc ion binding"/>
    <property type="evidence" value="ECO:0007669"/>
    <property type="project" value="InterPro"/>
</dbReference>
<evidence type="ECO:0000259" key="8">
    <source>
        <dbReference type="Pfam" id="PF21621"/>
    </source>
</evidence>
<dbReference type="SUPFAM" id="SSF51182">
    <property type="entry name" value="RmlC-like cupins"/>
    <property type="match status" value="1"/>
</dbReference>
<keyword evidence="2 5" id="KW-0862">Zinc</keyword>
<dbReference type="CDD" id="cd07010">
    <property type="entry name" value="cupin_PMI_type_I_N_bac"/>
    <property type="match status" value="1"/>
</dbReference>
<keyword evidence="10" id="KW-1185">Reference proteome</keyword>
<keyword evidence="1 5" id="KW-0479">Metal-binding</keyword>
<dbReference type="InterPro" id="IPR011051">
    <property type="entry name" value="RmlC_Cupin_sf"/>
</dbReference>
<name>A0A8A7KDL8_9FIRM</name>
<dbReference type="PANTHER" id="PTHR42742:SF3">
    <property type="entry name" value="FRUCTOKINASE"/>
    <property type="match status" value="1"/>
</dbReference>
<protein>
    <recommendedName>
        <fullName evidence="3">Phosphohexomutase</fullName>
    </recommendedName>
    <alternativeName>
        <fullName evidence="4">Phosphomannose isomerase</fullName>
    </alternativeName>
</protein>
<evidence type="ECO:0000256" key="4">
    <source>
        <dbReference type="ARBA" id="ARBA00030762"/>
    </source>
</evidence>
<dbReference type="Gene3D" id="2.60.120.10">
    <property type="entry name" value="Jelly Rolls"/>
    <property type="match status" value="2"/>
</dbReference>
<evidence type="ECO:0000256" key="3">
    <source>
        <dbReference type="ARBA" id="ARBA00029741"/>
    </source>
</evidence>
<dbReference type="GO" id="GO:0005975">
    <property type="term" value="P:carbohydrate metabolic process"/>
    <property type="evidence" value="ECO:0007669"/>
    <property type="project" value="InterPro"/>
</dbReference>
<dbReference type="InterPro" id="IPR014710">
    <property type="entry name" value="RmlC-like_jellyroll"/>
</dbReference>
<comment type="cofactor">
    <cofactor evidence="5">
        <name>Zn(2+)</name>
        <dbReference type="ChEBI" id="CHEBI:29105"/>
    </cofactor>
    <text evidence="5">Binds 1 zinc ion per subunit.</text>
</comment>
<dbReference type="InterPro" id="IPR049071">
    <property type="entry name" value="MPI_cupin_dom"/>
</dbReference>
<evidence type="ECO:0000313" key="10">
    <source>
        <dbReference type="Proteomes" id="UP000665020"/>
    </source>
</evidence>
<feature type="domain" description="Mannose-6-phosphate isomerase cupin" evidence="8">
    <location>
        <begin position="247"/>
        <end position="323"/>
    </location>
</feature>
<dbReference type="InterPro" id="IPR046457">
    <property type="entry name" value="PMI_typeI_cat"/>
</dbReference>
<feature type="binding site" evidence="5">
    <location>
        <position position="178"/>
    </location>
    <ligand>
        <name>Zn(2+)</name>
        <dbReference type="ChEBI" id="CHEBI:29105"/>
    </ligand>
</feature>
<evidence type="ECO:0000259" key="7">
    <source>
        <dbReference type="Pfam" id="PF20511"/>
    </source>
</evidence>
<feature type="active site" evidence="6">
    <location>
        <position position="198"/>
    </location>
</feature>
<dbReference type="Pfam" id="PF20511">
    <property type="entry name" value="PMI_typeI_cat"/>
    <property type="match status" value="1"/>
</dbReference>
<feature type="domain" description="Phosphomannose isomerase type I catalytic" evidence="7">
    <location>
        <begin position="9"/>
        <end position="114"/>
    </location>
</feature>
<dbReference type="AlphaFoldDB" id="A0A8A7KDL8"/>
<feature type="binding site" evidence="5">
    <location>
        <position position="120"/>
    </location>
    <ligand>
        <name>Zn(2+)</name>
        <dbReference type="ChEBI" id="CHEBI:29105"/>
    </ligand>
</feature>
<feature type="binding site" evidence="5">
    <location>
        <position position="103"/>
    </location>
    <ligand>
        <name>Zn(2+)</name>
        <dbReference type="ChEBI" id="CHEBI:29105"/>
    </ligand>
</feature>